<sequence>MMSSNLSDSSDLSSSEEVTYKREHKKLKSHHVEDRATSKFYTKDESQEDLPYVADNVYEVKKKIKNYKKNFKKSLHSKDKSKQKHTEVSGDIKDIKYANSYAPNNHEKSYLDNPIAFMNSDINSAHNNKRKNLTSSEDNSDSDSTLNSDNDTQSKTDQFDGASCSRVVDSDSNLSDDRSSNNNQNFGKSEKTGNKGLSLMKKIGYKEGEGLGKNAQGLVDPIQLPTQKGRRGLGFSSREPRESFILDWDPEQNESTDILKVTEWLENEEPIVLPTMNLDSWIEIGEKKLTYNQTTEFANPEIFKVVNSSKNVLDNIDDHDFRHARTKANPFETIKNGIFQNRAAMKMANIDWACDFMFTDPKYSDDSSMLSSSSSLLYFADICAGPGGFTEYVLWRKGWKAKGVGFTLRNANDFKLNDFYAASPESFEAYYGAENDGDIYKPKNITSLENYVMKMTDKKGVHFVMADGGFSVEGQESFQEILSKRLYLCQTLAALSILRPGGHFMCKLFDIFTDFSAGLLFLLYHSFVQISIYKPVTSRPANSERYVICKWRLDDVKDIQRYLYNVNLTWDELGPKEDILSIVPLEEILKDTNFFKYLWNSNNKLGQIQALSLSKIVAFTKDQRLADERQKDLKKKCLELWEVRDGVRRAPFRNDPQTTCNSLVGGTKTFLQCSPEVLNKTNLRKYVKSVYDWHCVLLNNSKNPTFFLSLGGSQVYELVQNRWISNEYLKNVTMSPGTLIYGELAIELEGEDLGQLRVRVLHIIDAYKLGNIDISSKHYLSRIEYCKSFAKSMNKLESDNIKIRVKEPVYLENISEVFEKIDLKWSKCHRKPVKMYMLDEEKYCCASGILFIKATLSPWVRALSRTYNSMYYGHPTLNAIYEEGNPVAAYAPFKECCLTNKVWYWMDELGNPLKTPSSEQLEQEDFDKLLQ</sequence>
<dbReference type="AlphaFoldDB" id="A0A2S2QFZ5"/>
<feature type="compositionally biased region" description="Basic and acidic residues" evidence="2">
    <location>
        <begin position="30"/>
        <end position="45"/>
    </location>
</feature>
<comment type="subcellular location">
    <subcellularLocation>
        <location evidence="1">Nucleus</location>
    </subcellularLocation>
</comment>
<feature type="domain" description="G-patch" evidence="3">
    <location>
        <begin position="192"/>
        <end position="238"/>
    </location>
</feature>
<dbReference type="PROSITE" id="PS50174">
    <property type="entry name" value="G_PATCH"/>
    <property type="match status" value="1"/>
</dbReference>
<reference evidence="5" key="1">
    <citation type="submission" date="2018-04" db="EMBL/GenBank/DDBJ databases">
        <title>Transcriptome assembly of Sipha flava.</title>
        <authorList>
            <person name="Scully E.D."/>
            <person name="Geib S.M."/>
            <person name="Palmer N.A."/>
            <person name="Koch K."/>
            <person name="Bradshaw J."/>
            <person name="Heng-Moss T."/>
            <person name="Sarath G."/>
        </authorList>
    </citation>
    <scope>NUCLEOTIDE SEQUENCE</scope>
</reference>
<dbReference type="RefSeq" id="XP_025420154.1">
    <property type="nucleotide sequence ID" value="XM_025564369.1"/>
</dbReference>
<dbReference type="GO" id="GO:0003676">
    <property type="term" value="F:nucleic acid binding"/>
    <property type="evidence" value="ECO:0007669"/>
    <property type="project" value="UniProtKB-UniRule"/>
</dbReference>
<evidence type="ECO:0000256" key="1">
    <source>
        <dbReference type="RuleBase" id="RU368012"/>
    </source>
</evidence>
<keyword evidence="1" id="KW-0949">S-adenosyl-L-methionine</keyword>
<dbReference type="OrthoDB" id="10251234at2759"/>
<keyword evidence="1" id="KW-0506">mRNA capping</keyword>
<dbReference type="FunFam" id="3.40.50.12760:FF:000004">
    <property type="entry name" value="FtsJ-like methyltransferase"/>
    <property type="match status" value="1"/>
</dbReference>
<evidence type="ECO:0000259" key="3">
    <source>
        <dbReference type="PROSITE" id="PS50174"/>
    </source>
</evidence>
<name>A0A2S2QFZ5_9HEMI</name>
<feature type="region of interest" description="Disordered" evidence="2">
    <location>
        <begin position="127"/>
        <end position="193"/>
    </location>
</feature>
<dbReference type="InterPro" id="IPR029063">
    <property type="entry name" value="SAM-dependent_MTases_sf"/>
</dbReference>
<feature type="region of interest" description="Disordered" evidence="2">
    <location>
        <begin position="1"/>
        <end position="46"/>
    </location>
</feature>
<feature type="compositionally biased region" description="Basic and acidic residues" evidence="2">
    <location>
        <begin position="76"/>
        <end position="95"/>
    </location>
</feature>
<dbReference type="EMBL" id="GGMS01007472">
    <property type="protein sequence ID" value="MBY76675.1"/>
    <property type="molecule type" value="Transcribed_RNA"/>
</dbReference>
<keyword evidence="1" id="KW-0507">mRNA processing</keyword>
<dbReference type="Pfam" id="PF01585">
    <property type="entry name" value="G-patch"/>
    <property type="match status" value="1"/>
</dbReference>
<dbReference type="SMART" id="SM00443">
    <property type="entry name" value="G_patch"/>
    <property type="match status" value="1"/>
</dbReference>
<keyword evidence="6" id="KW-1185">Reference proteome</keyword>
<dbReference type="GO" id="GO:0032259">
    <property type="term" value="P:methylation"/>
    <property type="evidence" value="ECO:0007669"/>
    <property type="project" value="UniProtKB-KW"/>
</dbReference>
<accession>A0A2S2QFZ5</accession>
<dbReference type="GO" id="GO:0004483">
    <property type="term" value="F:methyltransferase cap1 activity"/>
    <property type="evidence" value="ECO:0007669"/>
    <property type="project" value="UniProtKB-UniRule"/>
</dbReference>
<evidence type="ECO:0000313" key="5">
    <source>
        <dbReference type="EMBL" id="MBY76675.1"/>
    </source>
</evidence>
<feature type="compositionally biased region" description="Low complexity" evidence="2">
    <location>
        <begin position="133"/>
        <end position="151"/>
    </location>
</feature>
<keyword evidence="1 5" id="KW-0808">Transferase</keyword>
<dbReference type="GO" id="GO:0006370">
    <property type="term" value="P:7-methylguanosine mRNA capping"/>
    <property type="evidence" value="ECO:0007669"/>
    <property type="project" value="UniProtKB-UniRule"/>
</dbReference>
<protein>
    <recommendedName>
        <fullName evidence="1">Cap-specific mRNA (nucleoside-2'-O-)-methyltransferase 1</fullName>
        <ecNumber evidence="1">2.1.1.57</ecNumber>
    </recommendedName>
    <alternativeName>
        <fullName evidence="1">Cap1 2'O-ribose methyltransferase 1</fullName>
    </alternativeName>
</protein>
<dbReference type="InterPro" id="IPR050851">
    <property type="entry name" value="mRNA_Cap_2O-Ribose_MeTrfase"/>
</dbReference>
<keyword evidence="1 5" id="KW-0489">Methyltransferase</keyword>
<keyword evidence="1" id="KW-0539">Nucleus</keyword>
<dbReference type="Pfam" id="PF01728">
    <property type="entry name" value="FtsJ"/>
    <property type="match status" value="1"/>
</dbReference>
<gene>
    <name evidence="5" type="primary">ftsjd2_0</name>
    <name evidence="7" type="synonym">LOC112690367</name>
    <name evidence="5" type="ORF">g.152646</name>
</gene>
<dbReference type="InterPro" id="IPR000467">
    <property type="entry name" value="G_patch_dom"/>
</dbReference>
<proteinExistence type="predicted"/>
<dbReference type="InterPro" id="IPR002877">
    <property type="entry name" value="RNA_MeTrfase_FtsJ_dom"/>
</dbReference>
<dbReference type="PANTHER" id="PTHR16121:SF0">
    <property type="entry name" value="CAP-SPECIFIC MRNA (NUCLEOSIDE-2'-O-)-METHYLTRANSFERASE 1"/>
    <property type="match status" value="1"/>
</dbReference>
<dbReference type="PANTHER" id="PTHR16121">
    <property type="entry name" value="CAP-SPECIFIC MRNA (NUCLEOSIDE-2'-O-)-METHYLTRANSFERASE 1-RELATED"/>
    <property type="match status" value="1"/>
</dbReference>
<feature type="compositionally biased region" description="Low complexity" evidence="2">
    <location>
        <begin position="1"/>
        <end position="15"/>
    </location>
</feature>
<evidence type="ECO:0000313" key="6">
    <source>
        <dbReference type="Proteomes" id="UP000694846"/>
    </source>
</evidence>
<evidence type="ECO:0000256" key="2">
    <source>
        <dbReference type="SAM" id="MobiDB-lite"/>
    </source>
</evidence>
<evidence type="ECO:0000259" key="4">
    <source>
        <dbReference type="PROSITE" id="PS51613"/>
    </source>
</evidence>
<comment type="function">
    <text evidence="1">S-adenosyl-L-methionine-dependent methyltransferase that mediates RNA cap1 2'-O-ribose methylation to the 5'-cap structure of RNAs. Methylates the ribose of the first nucleotide of a m(7)GpppG-capped mRNA to produce m(7)GpppNmp (cap1).</text>
</comment>
<dbReference type="GO" id="GO:0016556">
    <property type="term" value="P:mRNA modification"/>
    <property type="evidence" value="ECO:0007669"/>
    <property type="project" value="UniProtKB-UniRule"/>
</dbReference>
<dbReference type="Proteomes" id="UP000694846">
    <property type="component" value="Unplaced"/>
</dbReference>
<dbReference type="Gene3D" id="3.30.470.30">
    <property type="entry name" value="DNA ligase/mRNA capping enzyme"/>
    <property type="match status" value="1"/>
</dbReference>
<dbReference type="PROSITE" id="PS51613">
    <property type="entry name" value="SAM_MT_RRMJ"/>
    <property type="match status" value="1"/>
</dbReference>
<dbReference type="Gene3D" id="3.40.50.12760">
    <property type="match status" value="1"/>
</dbReference>
<evidence type="ECO:0000313" key="7">
    <source>
        <dbReference type="RefSeq" id="XP_025420154.1"/>
    </source>
</evidence>
<reference evidence="7" key="2">
    <citation type="submission" date="2025-04" db="UniProtKB">
        <authorList>
            <consortium name="RefSeq"/>
        </authorList>
    </citation>
    <scope>IDENTIFICATION</scope>
    <source>
        <tissue evidence="7">Whole body</tissue>
    </source>
</reference>
<dbReference type="GO" id="GO:0005634">
    <property type="term" value="C:nucleus"/>
    <property type="evidence" value="ECO:0007669"/>
    <property type="project" value="UniProtKB-SubCell"/>
</dbReference>
<organism evidence="5">
    <name type="scientific">Sipha flava</name>
    <name type="common">yellow sugarcane aphid</name>
    <dbReference type="NCBI Taxonomy" id="143950"/>
    <lineage>
        <taxon>Eukaryota</taxon>
        <taxon>Metazoa</taxon>
        <taxon>Ecdysozoa</taxon>
        <taxon>Arthropoda</taxon>
        <taxon>Hexapoda</taxon>
        <taxon>Insecta</taxon>
        <taxon>Pterygota</taxon>
        <taxon>Neoptera</taxon>
        <taxon>Paraneoptera</taxon>
        <taxon>Hemiptera</taxon>
        <taxon>Sternorrhyncha</taxon>
        <taxon>Aphidomorpha</taxon>
        <taxon>Aphidoidea</taxon>
        <taxon>Aphididae</taxon>
        <taxon>Sipha</taxon>
    </lineage>
</organism>
<dbReference type="InterPro" id="IPR025816">
    <property type="entry name" value="RrmJ-type_MeTrfase"/>
</dbReference>
<feature type="domain" description="RrmJ-type SAM-dependent 2'-O-MTase" evidence="4">
    <location>
        <begin position="338"/>
        <end position="553"/>
    </location>
</feature>
<dbReference type="SUPFAM" id="SSF53335">
    <property type="entry name" value="S-adenosyl-L-methionine-dependent methyltransferases"/>
    <property type="match status" value="1"/>
</dbReference>
<dbReference type="GO" id="GO:0005737">
    <property type="term" value="C:cytoplasm"/>
    <property type="evidence" value="ECO:0007669"/>
    <property type="project" value="TreeGrafter"/>
</dbReference>
<comment type="catalytic activity">
    <reaction evidence="1">
        <text>a 5'-end (N(7)-methyl 5'-triphosphoguanosine)-ribonucleoside in mRNA + S-adenosyl-L-methionine = a 5'-end (N(7)-methyl 5'-triphosphoguanosine)-(2'-O-methyl-ribonucleoside) in mRNA + S-adenosyl-L-homocysteine + H(+)</text>
        <dbReference type="Rhea" id="RHEA:67020"/>
        <dbReference type="Rhea" id="RHEA-COMP:17167"/>
        <dbReference type="Rhea" id="RHEA-COMP:17168"/>
        <dbReference type="ChEBI" id="CHEBI:15378"/>
        <dbReference type="ChEBI" id="CHEBI:57856"/>
        <dbReference type="ChEBI" id="CHEBI:59789"/>
        <dbReference type="ChEBI" id="CHEBI:156461"/>
        <dbReference type="ChEBI" id="CHEBI:167609"/>
        <dbReference type="EC" id="2.1.1.57"/>
    </reaction>
</comment>
<feature type="region of interest" description="Disordered" evidence="2">
    <location>
        <begin position="70"/>
        <end position="95"/>
    </location>
</feature>
<dbReference type="EC" id="2.1.1.57" evidence="1"/>